<organism evidence="1 2">
    <name type="scientific">Trichonephila clavata</name>
    <name type="common">Joro spider</name>
    <name type="synonym">Nephila clavata</name>
    <dbReference type="NCBI Taxonomy" id="2740835"/>
    <lineage>
        <taxon>Eukaryota</taxon>
        <taxon>Metazoa</taxon>
        <taxon>Ecdysozoa</taxon>
        <taxon>Arthropoda</taxon>
        <taxon>Chelicerata</taxon>
        <taxon>Arachnida</taxon>
        <taxon>Araneae</taxon>
        <taxon>Araneomorphae</taxon>
        <taxon>Entelegynae</taxon>
        <taxon>Araneoidea</taxon>
        <taxon>Nephilidae</taxon>
        <taxon>Trichonephila</taxon>
    </lineage>
</organism>
<dbReference type="AlphaFoldDB" id="A0A8X6LHD0"/>
<evidence type="ECO:0000313" key="2">
    <source>
        <dbReference type="Proteomes" id="UP000887116"/>
    </source>
</evidence>
<proteinExistence type="predicted"/>
<accession>A0A8X6LHD0</accession>
<evidence type="ECO:0000313" key="1">
    <source>
        <dbReference type="EMBL" id="GFR10901.1"/>
    </source>
</evidence>
<comment type="caution">
    <text evidence="1">The sequence shown here is derived from an EMBL/GenBank/DDBJ whole genome shotgun (WGS) entry which is preliminary data.</text>
</comment>
<name>A0A8X6LHD0_TRICU</name>
<reference evidence="1" key="1">
    <citation type="submission" date="2020-07" db="EMBL/GenBank/DDBJ databases">
        <title>Multicomponent nature underlies the extraordinary mechanical properties of spider dragline silk.</title>
        <authorList>
            <person name="Kono N."/>
            <person name="Nakamura H."/>
            <person name="Mori M."/>
            <person name="Yoshida Y."/>
            <person name="Ohtoshi R."/>
            <person name="Malay A.D."/>
            <person name="Moran D.A.P."/>
            <person name="Tomita M."/>
            <person name="Numata K."/>
            <person name="Arakawa K."/>
        </authorList>
    </citation>
    <scope>NUCLEOTIDE SEQUENCE</scope>
</reference>
<keyword evidence="2" id="KW-1185">Reference proteome</keyword>
<gene>
    <name evidence="1" type="ORF">TNCT_482871</name>
</gene>
<protein>
    <submittedName>
        <fullName evidence="1">Uncharacterized protein</fullName>
    </submittedName>
</protein>
<dbReference type="EMBL" id="BMAO01016753">
    <property type="protein sequence ID" value="GFR10901.1"/>
    <property type="molecule type" value="Genomic_DNA"/>
</dbReference>
<sequence length="105" mass="12191">MTGTLVLCYLKQTTIQSMLLFVSGSKKSRRFLFPNICSFYCEAPLLMNVCSTRTIHEYGLFRTRKQQELELHNNVLPAITGDHLLEPYLLLFRLDNENYHTTSSD</sequence>
<dbReference type="Proteomes" id="UP000887116">
    <property type="component" value="Unassembled WGS sequence"/>
</dbReference>